<feature type="transmembrane region" description="Helical" evidence="6">
    <location>
        <begin position="21"/>
        <end position="43"/>
    </location>
</feature>
<evidence type="ECO:0000313" key="7">
    <source>
        <dbReference type="EMBL" id="MFC4102634.1"/>
    </source>
</evidence>
<proteinExistence type="predicted"/>
<dbReference type="PANTHER" id="PTHR23513">
    <property type="entry name" value="INTEGRAL MEMBRANE EFFLUX PROTEIN-RELATED"/>
    <property type="match status" value="1"/>
</dbReference>
<feature type="transmembrane region" description="Helical" evidence="6">
    <location>
        <begin position="317"/>
        <end position="335"/>
    </location>
</feature>
<feature type="transmembrane region" description="Helical" evidence="6">
    <location>
        <begin position="229"/>
        <end position="250"/>
    </location>
</feature>
<dbReference type="CDD" id="cd06173">
    <property type="entry name" value="MFS_MefA_like"/>
    <property type="match status" value="1"/>
</dbReference>
<evidence type="ECO:0000256" key="1">
    <source>
        <dbReference type="ARBA" id="ARBA00004651"/>
    </source>
</evidence>
<dbReference type="RefSeq" id="WP_377721252.1">
    <property type="nucleotide sequence ID" value="NZ_JBHSAM010000034.1"/>
</dbReference>
<accession>A0ABV8K9F1</accession>
<evidence type="ECO:0000256" key="6">
    <source>
        <dbReference type="SAM" id="Phobius"/>
    </source>
</evidence>
<keyword evidence="4 6" id="KW-1133">Transmembrane helix</keyword>
<dbReference type="PANTHER" id="PTHR23513:SF6">
    <property type="entry name" value="MAJOR FACILITATOR SUPERFAMILY ASSOCIATED DOMAIN-CONTAINING PROTEIN"/>
    <property type="match status" value="1"/>
</dbReference>
<dbReference type="InterPro" id="IPR011701">
    <property type="entry name" value="MFS"/>
</dbReference>
<dbReference type="Gene3D" id="1.20.1250.20">
    <property type="entry name" value="MFS general substrate transporter like domains"/>
    <property type="match status" value="1"/>
</dbReference>
<feature type="transmembrane region" description="Helical" evidence="6">
    <location>
        <begin position="175"/>
        <end position="196"/>
    </location>
</feature>
<comment type="caution">
    <text evidence="7">The sequence shown here is derived from an EMBL/GenBank/DDBJ whole genome shotgun (WGS) entry which is preliminary data.</text>
</comment>
<gene>
    <name evidence="7" type="ORF">ACFOZ8_23715</name>
</gene>
<dbReference type="InterPro" id="IPR036259">
    <property type="entry name" value="MFS_trans_sf"/>
</dbReference>
<comment type="subcellular location">
    <subcellularLocation>
        <location evidence="1">Cell membrane</location>
        <topology evidence="1">Multi-pass membrane protein</topology>
    </subcellularLocation>
</comment>
<feature type="transmembrane region" description="Helical" evidence="6">
    <location>
        <begin position="356"/>
        <end position="375"/>
    </location>
</feature>
<feature type="transmembrane region" description="Helical" evidence="6">
    <location>
        <begin position="149"/>
        <end position="169"/>
    </location>
</feature>
<dbReference type="EMBL" id="JBHSAM010000034">
    <property type="protein sequence ID" value="MFC4102634.1"/>
    <property type="molecule type" value="Genomic_DNA"/>
</dbReference>
<dbReference type="Pfam" id="PF07690">
    <property type="entry name" value="MFS_1"/>
    <property type="match status" value="1"/>
</dbReference>
<organism evidence="7 8">
    <name type="scientific">Paenibacillus xanthanilyticus</name>
    <dbReference type="NCBI Taxonomy" id="1783531"/>
    <lineage>
        <taxon>Bacteria</taxon>
        <taxon>Bacillati</taxon>
        <taxon>Bacillota</taxon>
        <taxon>Bacilli</taxon>
        <taxon>Bacillales</taxon>
        <taxon>Paenibacillaceae</taxon>
        <taxon>Paenibacillus</taxon>
    </lineage>
</organism>
<keyword evidence="5 6" id="KW-0472">Membrane</keyword>
<feature type="transmembrane region" description="Helical" evidence="6">
    <location>
        <begin position="270"/>
        <end position="287"/>
    </location>
</feature>
<evidence type="ECO:0000256" key="2">
    <source>
        <dbReference type="ARBA" id="ARBA00022475"/>
    </source>
</evidence>
<keyword evidence="8" id="KW-1185">Reference proteome</keyword>
<reference evidence="8" key="1">
    <citation type="journal article" date="2019" name="Int. J. Syst. Evol. Microbiol.">
        <title>The Global Catalogue of Microorganisms (GCM) 10K type strain sequencing project: providing services to taxonomists for standard genome sequencing and annotation.</title>
        <authorList>
            <consortium name="The Broad Institute Genomics Platform"/>
            <consortium name="The Broad Institute Genome Sequencing Center for Infectious Disease"/>
            <person name="Wu L."/>
            <person name="Ma J."/>
        </authorList>
    </citation>
    <scope>NUCLEOTIDE SEQUENCE [LARGE SCALE GENOMIC DNA]</scope>
    <source>
        <strain evidence="8">IBRC-M 10987</strain>
    </source>
</reference>
<evidence type="ECO:0000256" key="4">
    <source>
        <dbReference type="ARBA" id="ARBA00022989"/>
    </source>
</evidence>
<dbReference type="SUPFAM" id="SSF103473">
    <property type="entry name" value="MFS general substrate transporter"/>
    <property type="match status" value="1"/>
</dbReference>
<sequence length="417" mass="45640">MTMDRSLSRYANRQLGKFFAASLISSIGAGMQFIAMSLLLFSMTGSAASIGWLLLVHSIAGILVSPWMGVYIDRWSFKHICVTSDGLRALALCALPLFAMQGDIPIGIIYATEFILAACDRFHWPATMGLIRTIVPENQLLRANSRLGIANQLGMLVGSAVGGMLISAFSAMIVIYINIVTFALSGVLTALVAMVYDVKKNGASSASSASSLKKDWLEGLAYMRSRPQVIGLAIIQIFGYITLFVCNTLLPVFTERDLKVGATGFGYIEAAWAIGAIAGSYMLASVLKRMKLVSYGRFSMLMIALSMIIFLTSAHLIQAIIGYLLLGFFVVSNRIHNETLIQLEIEPAFIGRVNSMMVMLISYISLFVYLGVGYLGDVISIRWVYLLVSFLVLLAPLLEMRFMRGKQQPIAHETRSA</sequence>
<dbReference type="Proteomes" id="UP001595715">
    <property type="component" value="Unassembled WGS sequence"/>
</dbReference>
<feature type="transmembrane region" description="Helical" evidence="6">
    <location>
        <begin position="49"/>
        <end position="70"/>
    </location>
</feature>
<feature type="transmembrane region" description="Helical" evidence="6">
    <location>
        <begin position="381"/>
        <end position="398"/>
    </location>
</feature>
<keyword evidence="3 6" id="KW-0812">Transmembrane</keyword>
<keyword evidence="2" id="KW-1003">Cell membrane</keyword>
<evidence type="ECO:0000256" key="5">
    <source>
        <dbReference type="ARBA" id="ARBA00023136"/>
    </source>
</evidence>
<evidence type="ECO:0000313" key="8">
    <source>
        <dbReference type="Proteomes" id="UP001595715"/>
    </source>
</evidence>
<name>A0ABV8K9F1_9BACL</name>
<evidence type="ECO:0000256" key="3">
    <source>
        <dbReference type="ARBA" id="ARBA00022692"/>
    </source>
</evidence>
<protein>
    <submittedName>
        <fullName evidence="7">MFS transporter</fullName>
    </submittedName>
</protein>